<dbReference type="InterPro" id="IPR002110">
    <property type="entry name" value="Ankyrin_rpt"/>
</dbReference>
<reference evidence="3" key="1">
    <citation type="journal article" date="2014" name="Nat. Commun.">
        <title>Genomic adaptations of the halophilic Dead Sea filamentous fungus Eurotium rubrum.</title>
        <authorList>
            <person name="Kis-Papo T."/>
            <person name="Weig A.R."/>
            <person name="Riley R."/>
            <person name="Persoh D."/>
            <person name="Salamov A."/>
            <person name="Sun H."/>
            <person name="Lipzen A."/>
            <person name="Wasser S.P."/>
            <person name="Rambold G."/>
            <person name="Grigoriev I.V."/>
            <person name="Nevo E."/>
        </authorList>
    </citation>
    <scope>NUCLEOTIDE SEQUENCE [LARGE SCALE GENOMIC DNA]</scope>
    <source>
        <strain evidence="3">CBS 135680</strain>
    </source>
</reference>
<dbReference type="Proteomes" id="UP000019804">
    <property type="component" value="Unassembled WGS sequence"/>
</dbReference>
<keyword evidence="3" id="KW-1185">Reference proteome</keyword>
<dbReference type="EMBL" id="KK088412">
    <property type="protein sequence ID" value="EYE99307.1"/>
    <property type="molecule type" value="Genomic_DNA"/>
</dbReference>
<organism evidence="2 3">
    <name type="scientific">Aspergillus ruber (strain CBS 135680)</name>
    <dbReference type="NCBI Taxonomy" id="1388766"/>
    <lineage>
        <taxon>Eukaryota</taxon>
        <taxon>Fungi</taxon>
        <taxon>Dikarya</taxon>
        <taxon>Ascomycota</taxon>
        <taxon>Pezizomycotina</taxon>
        <taxon>Eurotiomycetes</taxon>
        <taxon>Eurotiomycetidae</taxon>
        <taxon>Eurotiales</taxon>
        <taxon>Aspergillaceae</taxon>
        <taxon>Aspergillus</taxon>
        <taxon>Aspergillus subgen. Aspergillus</taxon>
    </lineage>
</organism>
<dbReference type="OrthoDB" id="194358at2759"/>
<evidence type="ECO:0000313" key="3">
    <source>
        <dbReference type="Proteomes" id="UP000019804"/>
    </source>
</evidence>
<dbReference type="Gene3D" id="1.25.40.20">
    <property type="entry name" value="Ankyrin repeat-containing domain"/>
    <property type="match status" value="1"/>
</dbReference>
<dbReference type="PROSITE" id="PS50088">
    <property type="entry name" value="ANK_REPEAT"/>
    <property type="match status" value="1"/>
</dbReference>
<gene>
    <name evidence="2" type="ORF">EURHEDRAFT_399577</name>
</gene>
<dbReference type="HOGENOM" id="CLU_918204_0_0_1"/>
<sequence length="303" mass="33248">MCEMLMDHGARVDGQSLENYYTSQLYQKVKHGEIGKASLLSILVSATREQSQGRGDGFVQYLLDLDVNHQRGTVGCPPINMIMLIEPTEGVYDYILYTSPLKEAINLQSITLTGMFVEHGTPVTDYEHFPNSFASAINFNTANLLFQRFLNTGLDPRAKVLLSKDTEDSYFYHQHGIIEGYAYESVLEPAAGFGDGLSLATLLRAATWTVTEKGRALAADVNVETTLYGYYTTLSAATPLVLAVEQQDISLIRRLLNAGADSRYPPAFVSAASTENKQIMKIILEAEANISSLSSESCGITAF</sequence>
<evidence type="ECO:0000256" key="1">
    <source>
        <dbReference type="PROSITE-ProRule" id="PRU00023"/>
    </source>
</evidence>
<dbReference type="STRING" id="1388766.A0A017SQQ3"/>
<accession>A0A017SQQ3</accession>
<dbReference type="SUPFAM" id="SSF48403">
    <property type="entry name" value="Ankyrin repeat"/>
    <property type="match status" value="1"/>
</dbReference>
<dbReference type="PROSITE" id="PS50297">
    <property type="entry name" value="ANK_REP_REGION"/>
    <property type="match status" value="1"/>
</dbReference>
<dbReference type="GeneID" id="63695060"/>
<name>A0A017SQQ3_ASPRC</name>
<protein>
    <submittedName>
        <fullName evidence="2">Uncharacterized protein</fullName>
    </submittedName>
</protein>
<keyword evidence="1" id="KW-0040">ANK repeat</keyword>
<dbReference type="InterPro" id="IPR036770">
    <property type="entry name" value="Ankyrin_rpt-contain_sf"/>
</dbReference>
<evidence type="ECO:0000313" key="2">
    <source>
        <dbReference type="EMBL" id="EYE99307.1"/>
    </source>
</evidence>
<feature type="repeat" description="ANK" evidence="1">
    <location>
        <begin position="235"/>
        <end position="261"/>
    </location>
</feature>
<proteinExistence type="predicted"/>
<dbReference type="RefSeq" id="XP_040642995.1">
    <property type="nucleotide sequence ID" value="XM_040779936.1"/>
</dbReference>
<dbReference type="AlphaFoldDB" id="A0A017SQQ3"/>